<dbReference type="Proteomes" id="UP001443914">
    <property type="component" value="Unassembled WGS sequence"/>
</dbReference>
<sequence length="703" mass="79664">MEQGGSQNMEEMPASSTASTQRVGSSSKSSGGEHLTSFVWTYFDRLTAPDAENKYTTACKICRENNDKDKVYTIEVGNGYGSMSRHLKSKHGISKESHKNAGGGGGGLRQSQLGGFMSRTPGGGIPFTYNRERMIDNMATYVNLDELPFSYGDSLNFENFTKLSLQPAYSRVPRNTLKRRTMKQYQEARVKLIEFFGSFNGRVCLTSDTWSSRQGEPYLCITVHWIGDDFILQKRIIAFDVMDEQHTGYNIYTRINNTLIEFNLSDKIFSISFDNATANTKAIDYVKQKMNLMLNGELVHVRCCAHIINLSAQEGITDISPLLIPIRTVIKWTRNNHGIRRKYIAMCNSANLRKKIFCLDTPTRWNSTYKLLKDALMYKDIITKLYNDAHSTVPNAVLIEPFVWDLAENVVELLHAYKNATEIFSYVYEPNVHLVIIQCVGIVLAMVQCQSNDILWEPVVKKMKDKWLNYFFEFPKIYGIACLLDPGVKSAGLKNMLDFYYKNLDIPNEVFNVQDYVDECVSTLYGLFEIYTKDNGVGGESSSSMPPNKSRRFDNKLASIIFKRSTNVSSSTNATHAIQEYLSCHYETDMDDFNILNWWKDHSAQFPILSKIARDVLVVPASTVASESAFSAGRRVLDEIRSSLHPDSVKMCVCKKDWDQANIRNQGAQEYDEFEEDPFMTTDGSTTGGTTSAAEEENDEDED</sequence>
<dbReference type="AlphaFoldDB" id="A0AAW1I0K8"/>
<evidence type="ECO:0000256" key="9">
    <source>
        <dbReference type="PROSITE-ProRule" id="PRU00027"/>
    </source>
</evidence>
<dbReference type="SUPFAM" id="SSF53098">
    <property type="entry name" value="Ribonuclease H-like"/>
    <property type="match status" value="1"/>
</dbReference>
<evidence type="ECO:0000256" key="3">
    <source>
        <dbReference type="ARBA" id="ARBA00022771"/>
    </source>
</evidence>
<feature type="compositionally biased region" description="Polar residues" evidence="10">
    <location>
        <begin position="1"/>
        <end position="30"/>
    </location>
</feature>
<dbReference type="GO" id="GO:0046983">
    <property type="term" value="F:protein dimerization activity"/>
    <property type="evidence" value="ECO:0007669"/>
    <property type="project" value="InterPro"/>
</dbReference>
<proteinExistence type="predicted"/>
<evidence type="ECO:0000256" key="7">
    <source>
        <dbReference type="ARBA" id="ARBA00023163"/>
    </source>
</evidence>
<dbReference type="InterPro" id="IPR003656">
    <property type="entry name" value="Znf_BED"/>
</dbReference>
<comment type="subcellular location">
    <subcellularLocation>
        <location evidence="1">Nucleus</location>
    </subcellularLocation>
</comment>
<evidence type="ECO:0000256" key="10">
    <source>
        <dbReference type="SAM" id="MobiDB-lite"/>
    </source>
</evidence>
<dbReference type="GO" id="GO:0003677">
    <property type="term" value="F:DNA binding"/>
    <property type="evidence" value="ECO:0007669"/>
    <property type="project" value="UniProtKB-KW"/>
</dbReference>
<evidence type="ECO:0000259" key="11">
    <source>
        <dbReference type="PROSITE" id="PS50808"/>
    </source>
</evidence>
<keyword evidence="5" id="KW-0805">Transcription regulation</keyword>
<feature type="compositionally biased region" description="Low complexity" evidence="10">
    <location>
        <begin position="681"/>
        <end position="692"/>
    </location>
</feature>
<dbReference type="InterPro" id="IPR012337">
    <property type="entry name" value="RNaseH-like_sf"/>
</dbReference>
<evidence type="ECO:0000256" key="1">
    <source>
        <dbReference type="ARBA" id="ARBA00004123"/>
    </source>
</evidence>
<keyword evidence="7" id="KW-0804">Transcription</keyword>
<keyword evidence="2" id="KW-0479">Metal-binding</keyword>
<dbReference type="PROSITE" id="PS50808">
    <property type="entry name" value="ZF_BED"/>
    <property type="match status" value="1"/>
</dbReference>
<dbReference type="Pfam" id="PF05699">
    <property type="entry name" value="Dimer_Tnp_hAT"/>
    <property type="match status" value="1"/>
</dbReference>
<dbReference type="InterPro" id="IPR052035">
    <property type="entry name" value="ZnF_BED_domain_contain"/>
</dbReference>
<evidence type="ECO:0000256" key="6">
    <source>
        <dbReference type="ARBA" id="ARBA00023125"/>
    </source>
</evidence>
<evidence type="ECO:0000313" key="13">
    <source>
        <dbReference type="Proteomes" id="UP001443914"/>
    </source>
</evidence>
<accession>A0AAW1I0K8</accession>
<dbReference type="PANTHER" id="PTHR46481">
    <property type="entry name" value="ZINC FINGER BED DOMAIN-CONTAINING PROTEIN 4"/>
    <property type="match status" value="1"/>
</dbReference>
<dbReference type="InterPro" id="IPR008906">
    <property type="entry name" value="HATC_C_dom"/>
</dbReference>
<keyword evidence="13" id="KW-1185">Reference proteome</keyword>
<keyword evidence="6" id="KW-0238">DNA-binding</keyword>
<keyword evidence="3 9" id="KW-0863">Zinc-finger</keyword>
<protein>
    <recommendedName>
        <fullName evidence="11">BED-type domain-containing protein</fullName>
    </recommendedName>
</protein>
<evidence type="ECO:0000256" key="2">
    <source>
        <dbReference type="ARBA" id="ARBA00022723"/>
    </source>
</evidence>
<gene>
    <name evidence="12" type="ORF">RND81_10G112400</name>
</gene>
<dbReference type="PANTHER" id="PTHR46481:SF10">
    <property type="entry name" value="ZINC FINGER BED DOMAIN-CONTAINING PROTEIN 39"/>
    <property type="match status" value="1"/>
</dbReference>
<feature type="region of interest" description="Disordered" evidence="10">
    <location>
        <begin position="666"/>
        <end position="703"/>
    </location>
</feature>
<dbReference type="EMBL" id="JBDFQZ010000010">
    <property type="protein sequence ID" value="KAK9683010.1"/>
    <property type="molecule type" value="Genomic_DNA"/>
</dbReference>
<evidence type="ECO:0000256" key="4">
    <source>
        <dbReference type="ARBA" id="ARBA00022833"/>
    </source>
</evidence>
<feature type="compositionally biased region" description="Acidic residues" evidence="10">
    <location>
        <begin position="694"/>
        <end position="703"/>
    </location>
</feature>
<reference evidence="12" key="1">
    <citation type="submission" date="2024-03" db="EMBL/GenBank/DDBJ databases">
        <title>WGS assembly of Saponaria officinalis var. Norfolk2.</title>
        <authorList>
            <person name="Jenkins J."/>
            <person name="Shu S."/>
            <person name="Grimwood J."/>
            <person name="Barry K."/>
            <person name="Goodstein D."/>
            <person name="Schmutz J."/>
            <person name="Leebens-Mack J."/>
            <person name="Osbourn A."/>
        </authorList>
    </citation>
    <scope>NUCLEOTIDE SEQUENCE [LARGE SCALE GENOMIC DNA]</scope>
    <source>
        <strain evidence="12">JIC</strain>
    </source>
</reference>
<dbReference type="GO" id="GO:0008270">
    <property type="term" value="F:zinc ion binding"/>
    <property type="evidence" value="ECO:0007669"/>
    <property type="project" value="UniProtKB-KW"/>
</dbReference>
<evidence type="ECO:0000313" key="12">
    <source>
        <dbReference type="EMBL" id="KAK9683010.1"/>
    </source>
</evidence>
<comment type="caution">
    <text evidence="12">The sequence shown here is derived from an EMBL/GenBank/DDBJ whole genome shotgun (WGS) entry which is preliminary data.</text>
</comment>
<name>A0AAW1I0K8_SAPOF</name>
<keyword evidence="4" id="KW-0862">Zinc</keyword>
<evidence type="ECO:0000256" key="8">
    <source>
        <dbReference type="ARBA" id="ARBA00023242"/>
    </source>
</evidence>
<feature type="domain" description="BED-type" evidence="11">
    <location>
        <begin position="34"/>
        <end position="98"/>
    </location>
</feature>
<organism evidence="12 13">
    <name type="scientific">Saponaria officinalis</name>
    <name type="common">Common soapwort</name>
    <name type="synonym">Lychnis saponaria</name>
    <dbReference type="NCBI Taxonomy" id="3572"/>
    <lineage>
        <taxon>Eukaryota</taxon>
        <taxon>Viridiplantae</taxon>
        <taxon>Streptophyta</taxon>
        <taxon>Embryophyta</taxon>
        <taxon>Tracheophyta</taxon>
        <taxon>Spermatophyta</taxon>
        <taxon>Magnoliopsida</taxon>
        <taxon>eudicotyledons</taxon>
        <taxon>Gunneridae</taxon>
        <taxon>Pentapetalae</taxon>
        <taxon>Caryophyllales</taxon>
        <taxon>Caryophyllaceae</taxon>
        <taxon>Caryophylleae</taxon>
        <taxon>Saponaria</taxon>
    </lineage>
</organism>
<evidence type="ECO:0000256" key="5">
    <source>
        <dbReference type="ARBA" id="ARBA00023015"/>
    </source>
</evidence>
<feature type="region of interest" description="Disordered" evidence="10">
    <location>
        <begin position="1"/>
        <end position="32"/>
    </location>
</feature>
<keyword evidence="8" id="KW-0539">Nucleus</keyword>
<dbReference type="GO" id="GO:0005634">
    <property type="term" value="C:nucleus"/>
    <property type="evidence" value="ECO:0007669"/>
    <property type="project" value="UniProtKB-SubCell"/>
</dbReference>